<dbReference type="Proteomes" id="UP000286931">
    <property type="component" value="Unassembled WGS sequence"/>
</dbReference>
<organism evidence="2 3">
    <name type="scientific">Embleya hyalina</name>
    <dbReference type="NCBI Taxonomy" id="516124"/>
    <lineage>
        <taxon>Bacteria</taxon>
        <taxon>Bacillati</taxon>
        <taxon>Actinomycetota</taxon>
        <taxon>Actinomycetes</taxon>
        <taxon>Kitasatosporales</taxon>
        <taxon>Streptomycetaceae</taxon>
        <taxon>Embleya</taxon>
    </lineage>
</organism>
<evidence type="ECO:0000313" key="3">
    <source>
        <dbReference type="Proteomes" id="UP000286931"/>
    </source>
</evidence>
<evidence type="ECO:0000313" key="2">
    <source>
        <dbReference type="EMBL" id="GCD97908.1"/>
    </source>
</evidence>
<name>A0A401YTF4_9ACTN</name>
<dbReference type="EMBL" id="BIFH01000025">
    <property type="protein sequence ID" value="GCD97908.1"/>
    <property type="molecule type" value="Genomic_DNA"/>
</dbReference>
<accession>A0A401YTF4</accession>
<feature type="compositionally biased region" description="Low complexity" evidence="1">
    <location>
        <begin position="57"/>
        <end position="72"/>
    </location>
</feature>
<keyword evidence="3" id="KW-1185">Reference proteome</keyword>
<protein>
    <submittedName>
        <fullName evidence="2">Uncharacterized protein</fullName>
    </submittedName>
</protein>
<sequence length="72" mass="7312">MGGWGSAQSWQPFTGNGVRWAIVRVPGDTAQARTGVRDGCRPVSVSGTGAGTKQDQTASANATATPAPQRVA</sequence>
<gene>
    <name evidence="2" type="ORF">EHYA_05606</name>
</gene>
<feature type="region of interest" description="Disordered" evidence="1">
    <location>
        <begin position="31"/>
        <end position="72"/>
    </location>
</feature>
<evidence type="ECO:0000256" key="1">
    <source>
        <dbReference type="SAM" id="MobiDB-lite"/>
    </source>
</evidence>
<proteinExistence type="predicted"/>
<dbReference type="AlphaFoldDB" id="A0A401YTF4"/>
<comment type="caution">
    <text evidence="2">The sequence shown here is derived from an EMBL/GenBank/DDBJ whole genome shotgun (WGS) entry which is preliminary data.</text>
</comment>
<reference evidence="2 3" key="1">
    <citation type="submission" date="2018-12" db="EMBL/GenBank/DDBJ databases">
        <title>Draft genome sequence of Embleya hyalina NBRC 13850T.</title>
        <authorList>
            <person name="Komaki H."/>
            <person name="Hosoyama A."/>
            <person name="Kimura A."/>
            <person name="Ichikawa N."/>
            <person name="Tamura T."/>
        </authorList>
    </citation>
    <scope>NUCLEOTIDE SEQUENCE [LARGE SCALE GENOMIC DNA]</scope>
    <source>
        <strain evidence="2 3">NBRC 13850</strain>
    </source>
</reference>
<feature type="compositionally biased region" description="Polar residues" evidence="1">
    <location>
        <begin position="45"/>
        <end position="56"/>
    </location>
</feature>